<gene>
    <name evidence="5" type="ORF">H8K33_12780</name>
</gene>
<protein>
    <recommendedName>
        <fullName evidence="2">histidine kinase</fullName>
        <ecNumber evidence="2">2.7.13.3</ecNumber>
    </recommendedName>
</protein>
<evidence type="ECO:0000256" key="1">
    <source>
        <dbReference type="ARBA" id="ARBA00000085"/>
    </source>
</evidence>
<evidence type="ECO:0000313" key="5">
    <source>
        <dbReference type="EMBL" id="MBC3832391.1"/>
    </source>
</evidence>
<feature type="domain" description="Histidine kinase" evidence="4">
    <location>
        <begin position="727"/>
        <end position="959"/>
    </location>
</feature>
<dbReference type="Pfam" id="PF13185">
    <property type="entry name" value="GAF_2"/>
    <property type="match status" value="1"/>
</dbReference>
<evidence type="ECO:0000256" key="3">
    <source>
        <dbReference type="ARBA" id="ARBA00022553"/>
    </source>
</evidence>
<keyword evidence="3" id="KW-0597">Phosphoprotein</keyword>
<dbReference type="SMART" id="SM00028">
    <property type="entry name" value="TPR"/>
    <property type="match status" value="5"/>
</dbReference>
<evidence type="ECO:0000256" key="2">
    <source>
        <dbReference type="ARBA" id="ARBA00012438"/>
    </source>
</evidence>
<dbReference type="InterPro" id="IPR036097">
    <property type="entry name" value="HisK_dim/P_sf"/>
</dbReference>
<dbReference type="SMART" id="SM00387">
    <property type="entry name" value="HATPase_c"/>
    <property type="match status" value="1"/>
</dbReference>
<organism evidence="5 6">
    <name type="scientific">Undibacterium amnicola</name>
    <dbReference type="NCBI Taxonomy" id="1834038"/>
    <lineage>
        <taxon>Bacteria</taxon>
        <taxon>Pseudomonadati</taxon>
        <taxon>Pseudomonadota</taxon>
        <taxon>Betaproteobacteria</taxon>
        <taxon>Burkholderiales</taxon>
        <taxon>Oxalobacteraceae</taxon>
        <taxon>Undibacterium</taxon>
    </lineage>
</organism>
<dbReference type="InterPro" id="IPR036890">
    <property type="entry name" value="HATPase_C_sf"/>
</dbReference>
<dbReference type="InterPro" id="IPR003594">
    <property type="entry name" value="HATPase_dom"/>
</dbReference>
<comment type="catalytic activity">
    <reaction evidence="1">
        <text>ATP + protein L-histidine = ADP + protein N-phospho-L-histidine.</text>
        <dbReference type="EC" id="2.7.13.3"/>
    </reaction>
</comment>
<dbReference type="InterPro" id="IPR004358">
    <property type="entry name" value="Sig_transdc_His_kin-like_C"/>
</dbReference>
<keyword evidence="6" id="KW-1185">Reference proteome</keyword>
<dbReference type="CDD" id="cd00082">
    <property type="entry name" value="HisKA"/>
    <property type="match status" value="1"/>
</dbReference>
<proteinExistence type="predicted"/>
<dbReference type="SMART" id="SM00065">
    <property type="entry name" value="GAF"/>
    <property type="match status" value="2"/>
</dbReference>
<dbReference type="Gene3D" id="1.25.40.10">
    <property type="entry name" value="Tetratricopeptide repeat domain"/>
    <property type="match status" value="2"/>
</dbReference>
<dbReference type="Gene3D" id="3.30.565.10">
    <property type="entry name" value="Histidine kinase-like ATPase, C-terminal domain"/>
    <property type="match status" value="1"/>
</dbReference>
<dbReference type="SUPFAM" id="SSF55781">
    <property type="entry name" value="GAF domain-like"/>
    <property type="match status" value="2"/>
</dbReference>
<dbReference type="Pfam" id="PF02518">
    <property type="entry name" value="HATPase_c"/>
    <property type="match status" value="1"/>
</dbReference>
<sequence length="964" mass="109003">MNDIIQRIEHCSRRHPQLAIRLFLHLEQRSYQEKRLSQALNALARRFFICERMGTGAELNDALYTGLQSAEQQGLTYQAGRIMLCLGRIRYTQGIYKEAIYFWTRCIDLCKITHDTEVLIEARIGLGQIYDAMGDWETGARFHQHAGDLLDTFDRPYLKSKQAINLGVNCMQLGQLAQAKQLFQSAIEHAQRGNIAEYVAEAHWYLGTLAQQEGELSSASDTVGLAIRLAQACNYPWLISAASNTLGEILIAQGAERQAIEVYLQALQYAEKIGSRQQAATCHQALSSLYETIGEAQFALNYARSHHLIIKEINGLSVIDQFSELREYDLSKKPPVELLLDLSSNSQLENRNLAEALSYVCQEALKILEVDTVCLWLKEKHQLRCEMIAGEQNVGFGIGKILRQQDFLKYSQVIQNLHAPIATHDLRIHPAAGEIAALYLPVNLCSLLEISVRLHGNQIGVISFGKAGQRKNWRREDLLFGSHIANLIQQILSLDEHRKAQSRLENRVAERTQELQERTELLRTAHQNIFILSEIGREITSQLDRESIIHTLYQHVHKLMPAEFLSVGIYQAEQELIDFPCNILHGKNLLPYQRNLQDPDLLSVWCVQHKKAIYINDVHEDYLHYIGIEGLEKLFAEESLNNKEVSFAPLSIIYVPLIVKDRLLGLLSMQSEHRNAFERMHVDMLTTLAAYTAVAFDNADTYQQLSSAQQLLMSKEKLAALGALVAGIAHEINTPLGNCLLTATTLKESSGKFIRQYTEGQLKRSDFTHFTSVLNEANDMLMRNLLNASDLVSSFKQVSVDQTSQQRRSFNLLKTSQEIVRTMQSRINKQNHQLMIDIPEQIVIDSYPGPYGQVITNFINNALLHGFEDRDAGIMRLSAEQTDRKHIKICFSDNGNGIREEHLRRVFDPFFTTKLGHGGSGLGLNIVHNIVTDLLGGTISVDSKFGEGTKITLHLPVHLPMRAD</sequence>
<dbReference type="RefSeq" id="WP_186891438.1">
    <property type="nucleotide sequence ID" value="NZ_JACOFU010000005.1"/>
</dbReference>
<dbReference type="SUPFAM" id="SSF55874">
    <property type="entry name" value="ATPase domain of HSP90 chaperone/DNA topoisomerase II/histidine kinase"/>
    <property type="match status" value="1"/>
</dbReference>
<accession>A0ABR6XSA4</accession>
<evidence type="ECO:0000313" key="6">
    <source>
        <dbReference type="Proteomes" id="UP000643610"/>
    </source>
</evidence>
<comment type="caution">
    <text evidence="5">The sequence shown here is derived from an EMBL/GenBank/DDBJ whole genome shotgun (WGS) entry which is preliminary data.</text>
</comment>
<dbReference type="InterPro" id="IPR029016">
    <property type="entry name" value="GAF-like_dom_sf"/>
</dbReference>
<reference evidence="5 6" key="1">
    <citation type="submission" date="2020-08" db="EMBL/GenBank/DDBJ databases">
        <title>Novel species isolated from subtropical streams in China.</title>
        <authorList>
            <person name="Lu H."/>
        </authorList>
    </citation>
    <scope>NUCLEOTIDE SEQUENCE [LARGE SCALE GENOMIC DNA]</scope>
    <source>
        <strain evidence="5 6">KCTC 52442</strain>
    </source>
</reference>
<dbReference type="InterPro" id="IPR011990">
    <property type="entry name" value="TPR-like_helical_dom_sf"/>
</dbReference>
<dbReference type="InterPro" id="IPR003661">
    <property type="entry name" value="HisK_dim/P_dom"/>
</dbReference>
<dbReference type="Gene3D" id="1.10.287.130">
    <property type="match status" value="1"/>
</dbReference>
<dbReference type="PROSITE" id="PS50109">
    <property type="entry name" value="HIS_KIN"/>
    <property type="match status" value="1"/>
</dbReference>
<dbReference type="Proteomes" id="UP000643610">
    <property type="component" value="Unassembled WGS sequence"/>
</dbReference>
<dbReference type="PRINTS" id="PR00344">
    <property type="entry name" value="BCTRLSENSOR"/>
</dbReference>
<dbReference type="InterPro" id="IPR003018">
    <property type="entry name" value="GAF"/>
</dbReference>
<dbReference type="EMBL" id="JACOFU010000005">
    <property type="protein sequence ID" value="MBC3832391.1"/>
    <property type="molecule type" value="Genomic_DNA"/>
</dbReference>
<dbReference type="InterPro" id="IPR019734">
    <property type="entry name" value="TPR_rpt"/>
</dbReference>
<dbReference type="SUPFAM" id="SSF48452">
    <property type="entry name" value="TPR-like"/>
    <property type="match status" value="2"/>
</dbReference>
<evidence type="ECO:0000259" key="4">
    <source>
        <dbReference type="PROSITE" id="PS50109"/>
    </source>
</evidence>
<dbReference type="EC" id="2.7.13.3" evidence="2"/>
<dbReference type="PANTHER" id="PTHR43065:SF47">
    <property type="match status" value="1"/>
</dbReference>
<dbReference type="SUPFAM" id="SSF47384">
    <property type="entry name" value="Homodimeric domain of signal transducing histidine kinase"/>
    <property type="match status" value="1"/>
</dbReference>
<dbReference type="InterPro" id="IPR005467">
    <property type="entry name" value="His_kinase_dom"/>
</dbReference>
<name>A0ABR6XSA4_9BURK</name>
<dbReference type="Gene3D" id="3.30.450.40">
    <property type="match status" value="2"/>
</dbReference>
<dbReference type="PANTHER" id="PTHR43065">
    <property type="entry name" value="SENSOR HISTIDINE KINASE"/>
    <property type="match status" value="1"/>
</dbReference>